<dbReference type="Proteomes" id="UP000011087">
    <property type="component" value="Unassembled WGS sequence"/>
</dbReference>
<keyword evidence="7" id="KW-0325">Glycoprotein</keyword>
<evidence type="ECO:0000256" key="5">
    <source>
        <dbReference type="ARBA" id="ARBA00022989"/>
    </source>
</evidence>
<feature type="transmembrane region" description="Helical" evidence="8">
    <location>
        <begin position="61"/>
        <end position="77"/>
    </location>
</feature>
<reference evidence="10 12" key="1">
    <citation type="journal article" date="2012" name="Nature">
        <title>Algal genomes reveal evolutionary mosaicism and the fate of nucleomorphs.</title>
        <authorList>
            <consortium name="DOE Joint Genome Institute"/>
            <person name="Curtis B.A."/>
            <person name="Tanifuji G."/>
            <person name="Burki F."/>
            <person name="Gruber A."/>
            <person name="Irimia M."/>
            <person name="Maruyama S."/>
            <person name="Arias M.C."/>
            <person name="Ball S.G."/>
            <person name="Gile G.H."/>
            <person name="Hirakawa Y."/>
            <person name="Hopkins J.F."/>
            <person name="Kuo A."/>
            <person name="Rensing S.A."/>
            <person name="Schmutz J."/>
            <person name="Symeonidi A."/>
            <person name="Elias M."/>
            <person name="Eveleigh R.J."/>
            <person name="Herman E.K."/>
            <person name="Klute M.J."/>
            <person name="Nakayama T."/>
            <person name="Obornik M."/>
            <person name="Reyes-Prieto A."/>
            <person name="Armbrust E.V."/>
            <person name="Aves S.J."/>
            <person name="Beiko R.G."/>
            <person name="Coutinho P."/>
            <person name="Dacks J.B."/>
            <person name="Durnford D.G."/>
            <person name="Fast N.M."/>
            <person name="Green B.R."/>
            <person name="Grisdale C.J."/>
            <person name="Hempel F."/>
            <person name="Henrissat B."/>
            <person name="Hoppner M.P."/>
            <person name="Ishida K."/>
            <person name="Kim E."/>
            <person name="Koreny L."/>
            <person name="Kroth P.G."/>
            <person name="Liu Y."/>
            <person name="Malik S.B."/>
            <person name="Maier U.G."/>
            <person name="McRose D."/>
            <person name="Mock T."/>
            <person name="Neilson J.A."/>
            <person name="Onodera N.T."/>
            <person name="Poole A.M."/>
            <person name="Pritham E.J."/>
            <person name="Richards T.A."/>
            <person name="Rocap G."/>
            <person name="Roy S.W."/>
            <person name="Sarai C."/>
            <person name="Schaack S."/>
            <person name="Shirato S."/>
            <person name="Slamovits C.H."/>
            <person name="Spencer D.F."/>
            <person name="Suzuki S."/>
            <person name="Worden A.Z."/>
            <person name="Zauner S."/>
            <person name="Barry K."/>
            <person name="Bell C."/>
            <person name="Bharti A.K."/>
            <person name="Crow J.A."/>
            <person name="Grimwood J."/>
            <person name="Kramer R."/>
            <person name="Lindquist E."/>
            <person name="Lucas S."/>
            <person name="Salamov A."/>
            <person name="McFadden G.I."/>
            <person name="Lane C.E."/>
            <person name="Keeling P.J."/>
            <person name="Gray M.W."/>
            <person name="Grigoriev I.V."/>
            <person name="Archibald J.M."/>
        </authorList>
    </citation>
    <scope>NUCLEOTIDE SEQUENCE</scope>
    <source>
        <strain evidence="10 12">CCMP2712</strain>
    </source>
</reference>
<dbReference type="eggNOG" id="KOG1699">
    <property type="taxonomic scope" value="Eukaryota"/>
</dbReference>
<evidence type="ECO:0000313" key="12">
    <source>
        <dbReference type="Proteomes" id="UP000011087"/>
    </source>
</evidence>
<proteinExistence type="inferred from homology"/>
<keyword evidence="4 8" id="KW-0812">Transmembrane</keyword>
<comment type="subcellular location">
    <subcellularLocation>
        <location evidence="1">Membrane</location>
        <topology evidence="1">Multi-pass membrane protein</topology>
    </subcellularLocation>
</comment>
<evidence type="ECO:0000259" key="9">
    <source>
        <dbReference type="Pfam" id="PF07779"/>
    </source>
</evidence>
<dbReference type="Pfam" id="PF07779">
    <property type="entry name" value="Cas1_AcylT"/>
    <property type="match status" value="1"/>
</dbReference>
<evidence type="ECO:0000256" key="7">
    <source>
        <dbReference type="ARBA" id="ARBA00023180"/>
    </source>
</evidence>
<evidence type="ECO:0000256" key="4">
    <source>
        <dbReference type="ARBA" id="ARBA00022692"/>
    </source>
</evidence>
<keyword evidence="6 8" id="KW-0472">Membrane</keyword>
<dbReference type="KEGG" id="gtt:GUITHDRAFT_79030"/>
<protein>
    <recommendedName>
        <fullName evidence="9">Cas1p 10 TM acyl transferase domain-containing protein</fullName>
    </recommendedName>
</protein>
<dbReference type="AlphaFoldDB" id="L1IJ38"/>
<dbReference type="HOGENOM" id="CLU_020608_1_0_1"/>
<comment type="similarity">
    <text evidence="2">Belongs to the PC-esterase family. CASD1 subfamily.</text>
</comment>
<keyword evidence="12" id="KW-1185">Reference proteome</keyword>
<dbReference type="GO" id="GO:0005975">
    <property type="term" value="P:carbohydrate metabolic process"/>
    <property type="evidence" value="ECO:0007669"/>
    <property type="project" value="TreeGrafter"/>
</dbReference>
<feature type="transmembrane region" description="Helical" evidence="8">
    <location>
        <begin position="145"/>
        <end position="164"/>
    </location>
</feature>
<organism evidence="10">
    <name type="scientific">Guillardia theta (strain CCMP2712)</name>
    <name type="common">Cryptophyte</name>
    <dbReference type="NCBI Taxonomy" id="905079"/>
    <lineage>
        <taxon>Eukaryota</taxon>
        <taxon>Cryptophyceae</taxon>
        <taxon>Pyrenomonadales</taxon>
        <taxon>Geminigeraceae</taxon>
        <taxon>Guillardia</taxon>
    </lineage>
</organism>
<dbReference type="RefSeq" id="XP_005823236.1">
    <property type="nucleotide sequence ID" value="XM_005823179.1"/>
</dbReference>
<evidence type="ECO:0000313" key="11">
    <source>
        <dbReference type="EnsemblProtists" id="EKX36256"/>
    </source>
</evidence>
<reference evidence="11" key="3">
    <citation type="submission" date="2016-03" db="UniProtKB">
        <authorList>
            <consortium name="EnsemblProtists"/>
        </authorList>
    </citation>
    <scope>IDENTIFICATION</scope>
</reference>
<evidence type="ECO:0000256" key="8">
    <source>
        <dbReference type="SAM" id="Phobius"/>
    </source>
</evidence>
<evidence type="ECO:0000256" key="3">
    <source>
        <dbReference type="ARBA" id="ARBA00022679"/>
    </source>
</evidence>
<dbReference type="EMBL" id="JH993077">
    <property type="protein sequence ID" value="EKX36256.1"/>
    <property type="molecule type" value="Genomic_DNA"/>
</dbReference>
<feature type="transmembrane region" description="Helical" evidence="8">
    <location>
        <begin position="204"/>
        <end position="224"/>
    </location>
</feature>
<keyword evidence="3" id="KW-0808">Transferase</keyword>
<dbReference type="EnsemblProtists" id="EKX36256">
    <property type="protein sequence ID" value="EKX36256"/>
    <property type="gene ID" value="GUITHDRAFT_79030"/>
</dbReference>
<dbReference type="PaxDb" id="55529-EKX36256"/>
<dbReference type="OrthoDB" id="1932925at2759"/>
<feature type="transmembrane region" description="Helical" evidence="8">
    <location>
        <begin position="257"/>
        <end position="276"/>
    </location>
</feature>
<feature type="domain" description="Cas1p 10 TM acyl transferase" evidence="9">
    <location>
        <begin position="22"/>
        <end position="422"/>
    </location>
</feature>
<accession>L1IJ38</accession>
<dbReference type="GeneID" id="17292973"/>
<sequence length="424" mass="49916">MSNILKSGSLKKVIIESEQKFEPLGRFCKDIVLLSLILLFTYQSEYYPVFPHLAKEHDMDMFWFATLLFLAYSFTRWQKSRTDDLLGREQTEEWKGWMQFMFLLYHYCAASEVYNIIRVMITSYLWMTGFGNFSFFYIKKDYGIVRVLQMMWRLNFFVFLLMIVQGNTYILYYICPLHTFFFLVTWLTMRVCSNLNYTKWGVRIKLSVVAVVIFAVWDGAPWLFDLIFGSFMGRAPCKGATSGFLYEWYFRTTLDHWSTFLGMIFALNYPFTNMWFKELAKLPAASQGKVTLVVAAVSLTLMVLWFCFIFTLPKLQYNNTNAFLAPVPVLSYILLRNLTPYMRTWYCDILHDFGKTTLETYLLQHHVWLTSNAKTLLQLIPGSPKCNFFVCTILFFALSRETHRLTMSLRAVVLPDSKVPCLRN</sequence>
<feature type="non-terminal residue" evidence="10">
    <location>
        <position position="424"/>
    </location>
</feature>
<feature type="transmembrane region" description="Helical" evidence="8">
    <location>
        <begin position="317"/>
        <end position="335"/>
    </location>
</feature>
<keyword evidence="5 8" id="KW-1133">Transmembrane helix</keyword>
<evidence type="ECO:0000256" key="2">
    <source>
        <dbReference type="ARBA" id="ARBA00010666"/>
    </source>
</evidence>
<dbReference type="GO" id="GO:0005794">
    <property type="term" value="C:Golgi apparatus"/>
    <property type="evidence" value="ECO:0007669"/>
    <property type="project" value="UniProtKB-ARBA"/>
</dbReference>
<evidence type="ECO:0000256" key="1">
    <source>
        <dbReference type="ARBA" id="ARBA00004141"/>
    </source>
</evidence>
<evidence type="ECO:0000313" key="10">
    <source>
        <dbReference type="EMBL" id="EKX36256.1"/>
    </source>
</evidence>
<evidence type="ECO:0000256" key="6">
    <source>
        <dbReference type="ARBA" id="ARBA00023136"/>
    </source>
</evidence>
<feature type="transmembrane region" description="Helical" evidence="8">
    <location>
        <begin position="288"/>
        <end position="311"/>
    </location>
</feature>
<dbReference type="GO" id="GO:0016020">
    <property type="term" value="C:membrane"/>
    <property type="evidence" value="ECO:0007669"/>
    <property type="project" value="UniProtKB-SubCell"/>
</dbReference>
<dbReference type="GO" id="GO:0016407">
    <property type="term" value="F:acetyltransferase activity"/>
    <property type="evidence" value="ECO:0007669"/>
    <property type="project" value="TreeGrafter"/>
</dbReference>
<dbReference type="InterPro" id="IPR012419">
    <property type="entry name" value="Cas1_AcylTrans_dom"/>
</dbReference>
<dbReference type="PANTHER" id="PTHR13533">
    <property type="entry name" value="N-ACETYLNEURAMINATE 9-O-ACETYLTRANSFERASE"/>
    <property type="match status" value="1"/>
</dbReference>
<reference evidence="12" key="2">
    <citation type="submission" date="2012-11" db="EMBL/GenBank/DDBJ databases">
        <authorList>
            <person name="Kuo A."/>
            <person name="Curtis B.A."/>
            <person name="Tanifuji G."/>
            <person name="Burki F."/>
            <person name="Gruber A."/>
            <person name="Irimia M."/>
            <person name="Maruyama S."/>
            <person name="Arias M.C."/>
            <person name="Ball S.G."/>
            <person name="Gile G.H."/>
            <person name="Hirakawa Y."/>
            <person name="Hopkins J.F."/>
            <person name="Rensing S.A."/>
            <person name="Schmutz J."/>
            <person name="Symeonidi A."/>
            <person name="Elias M."/>
            <person name="Eveleigh R.J."/>
            <person name="Herman E.K."/>
            <person name="Klute M.J."/>
            <person name="Nakayama T."/>
            <person name="Obornik M."/>
            <person name="Reyes-Prieto A."/>
            <person name="Armbrust E.V."/>
            <person name="Aves S.J."/>
            <person name="Beiko R.G."/>
            <person name="Coutinho P."/>
            <person name="Dacks J.B."/>
            <person name="Durnford D.G."/>
            <person name="Fast N.M."/>
            <person name="Green B.R."/>
            <person name="Grisdale C."/>
            <person name="Hempe F."/>
            <person name="Henrissat B."/>
            <person name="Hoppner M.P."/>
            <person name="Ishida K.-I."/>
            <person name="Kim E."/>
            <person name="Koreny L."/>
            <person name="Kroth P.G."/>
            <person name="Liu Y."/>
            <person name="Malik S.-B."/>
            <person name="Maier U.G."/>
            <person name="McRose D."/>
            <person name="Mock T."/>
            <person name="Neilson J.A."/>
            <person name="Onodera N.T."/>
            <person name="Poole A.M."/>
            <person name="Pritham E.J."/>
            <person name="Richards T.A."/>
            <person name="Rocap G."/>
            <person name="Roy S.W."/>
            <person name="Sarai C."/>
            <person name="Schaack S."/>
            <person name="Shirato S."/>
            <person name="Slamovits C.H."/>
            <person name="Spencer D.F."/>
            <person name="Suzuki S."/>
            <person name="Worden A.Z."/>
            <person name="Zauner S."/>
            <person name="Barry K."/>
            <person name="Bell C."/>
            <person name="Bharti A.K."/>
            <person name="Crow J.A."/>
            <person name="Grimwood J."/>
            <person name="Kramer R."/>
            <person name="Lindquist E."/>
            <person name="Lucas S."/>
            <person name="Salamov A."/>
            <person name="McFadden G.I."/>
            <person name="Lane C.E."/>
            <person name="Keeling P.J."/>
            <person name="Gray M.W."/>
            <person name="Grigoriev I.V."/>
            <person name="Archibald J.M."/>
        </authorList>
    </citation>
    <scope>NUCLEOTIDE SEQUENCE</scope>
    <source>
        <strain evidence="12">CCMP2712</strain>
    </source>
</reference>
<dbReference type="PANTHER" id="PTHR13533:SF1">
    <property type="entry name" value="N-ACETYLNEURAMINATE 9-O-ACETYLTRANSFERASE"/>
    <property type="match status" value="1"/>
</dbReference>
<feature type="transmembrane region" description="Helical" evidence="8">
    <location>
        <begin position="170"/>
        <end position="192"/>
    </location>
</feature>
<gene>
    <name evidence="10" type="ORF">GUITHDRAFT_79030</name>
</gene>
<feature type="transmembrane region" description="Helical" evidence="8">
    <location>
        <begin position="123"/>
        <end position="138"/>
    </location>
</feature>
<name>L1IJ38_GUITC</name>
<dbReference type="OMA" id="QSLLHEW"/>